<dbReference type="InterPro" id="IPR024596">
    <property type="entry name" value="RNApol_su_b/EpuA"/>
</dbReference>
<comment type="caution">
    <text evidence="2">The sequence shown here is derived from an EMBL/GenBank/DDBJ whole genome shotgun (WGS) entry which is preliminary data.</text>
</comment>
<feature type="transmembrane region" description="Helical" evidence="1">
    <location>
        <begin position="23"/>
        <end position="52"/>
    </location>
</feature>
<keyword evidence="3" id="KW-1185">Reference proteome</keyword>
<proteinExistence type="predicted"/>
<keyword evidence="2" id="KW-0240">DNA-directed RNA polymerase</keyword>
<reference evidence="2 3" key="1">
    <citation type="submission" date="2018-07" db="EMBL/GenBank/DDBJ databases">
        <title>Genomic Encyclopedia of Type Strains, Phase III (KMG-III): the genomes of soil and plant-associated and newly described type strains.</title>
        <authorList>
            <person name="Whitman W."/>
        </authorList>
    </citation>
    <scope>NUCLEOTIDE SEQUENCE [LARGE SCALE GENOMIC DNA]</scope>
    <source>
        <strain evidence="2 3">CECT 8236</strain>
    </source>
</reference>
<accession>A0A3D9I7Z7</accession>
<dbReference type="GO" id="GO:0000428">
    <property type="term" value="C:DNA-directed RNA polymerase complex"/>
    <property type="evidence" value="ECO:0007669"/>
    <property type="project" value="UniProtKB-KW"/>
</dbReference>
<evidence type="ECO:0000313" key="2">
    <source>
        <dbReference type="EMBL" id="RED57659.1"/>
    </source>
</evidence>
<name>A0A3D9I7Z7_9BACL</name>
<dbReference type="AlphaFoldDB" id="A0A3D9I7Z7"/>
<keyword evidence="1" id="KW-1133">Transmembrane helix</keyword>
<gene>
    <name evidence="2" type="ORF">DFP95_110132</name>
</gene>
<dbReference type="Proteomes" id="UP000256869">
    <property type="component" value="Unassembled WGS sequence"/>
</dbReference>
<dbReference type="Pfam" id="PF11772">
    <property type="entry name" value="EpuA"/>
    <property type="match status" value="1"/>
</dbReference>
<sequence length="78" mass="8528">MTATTRSNEPGKRSSSGRMIARVVWMSIKLLIIPVLCVAALIVGLAIGYVVLGDKPLSDVFDFNTWKHMYDLVFAEGG</sequence>
<evidence type="ECO:0000313" key="3">
    <source>
        <dbReference type="Proteomes" id="UP000256869"/>
    </source>
</evidence>
<protein>
    <submittedName>
        <fullName evidence="2">DNA-directed RNA polymerase subunit beta</fullName>
    </submittedName>
</protein>
<keyword evidence="2" id="KW-0804">Transcription</keyword>
<keyword evidence="1" id="KW-0812">Transmembrane</keyword>
<keyword evidence="1" id="KW-0472">Membrane</keyword>
<organism evidence="2 3">
    <name type="scientific">Cohnella lupini</name>
    <dbReference type="NCBI Taxonomy" id="1294267"/>
    <lineage>
        <taxon>Bacteria</taxon>
        <taxon>Bacillati</taxon>
        <taxon>Bacillota</taxon>
        <taxon>Bacilli</taxon>
        <taxon>Bacillales</taxon>
        <taxon>Paenibacillaceae</taxon>
        <taxon>Cohnella</taxon>
    </lineage>
</organism>
<dbReference type="EMBL" id="QRDY01000010">
    <property type="protein sequence ID" value="RED57659.1"/>
    <property type="molecule type" value="Genomic_DNA"/>
</dbReference>
<dbReference type="RefSeq" id="WP_181907487.1">
    <property type="nucleotide sequence ID" value="NZ_QRDY01000010.1"/>
</dbReference>
<evidence type="ECO:0000256" key="1">
    <source>
        <dbReference type="SAM" id="Phobius"/>
    </source>
</evidence>